<evidence type="ECO:0000256" key="1">
    <source>
        <dbReference type="SAM" id="MobiDB-lite"/>
    </source>
</evidence>
<keyword evidence="3" id="KW-1185">Reference proteome</keyword>
<evidence type="ECO:0000313" key="3">
    <source>
        <dbReference type="Proteomes" id="UP000308730"/>
    </source>
</evidence>
<gene>
    <name evidence="2" type="ORF">EUX98_g322</name>
</gene>
<proteinExistence type="predicted"/>
<protein>
    <submittedName>
        <fullName evidence="2">Uncharacterized protein</fullName>
    </submittedName>
</protein>
<feature type="region of interest" description="Disordered" evidence="1">
    <location>
        <begin position="117"/>
        <end position="138"/>
    </location>
</feature>
<evidence type="ECO:0000313" key="2">
    <source>
        <dbReference type="EMBL" id="THH33897.1"/>
    </source>
</evidence>
<dbReference type="AlphaFoldDB" id="A0A4S4N6P2"/>
<feature type="compositionally biased region" description="Low complexity" evidence="1">
    <location>
        <begin position="128"/>
        <end position="138"/>
    </location>
</feature>
<comment type="caution">
    <text evidence="2">The sequence shown here is derived from an EMBL/GenBank/DDBJ whole genome shotgun (WGS) entry which is preliminary data.</text>
</comment>
<sequence>MSTTTKMTTPTTPSRSLLCNPDIPASFGWWKEDEDHNDSGMDRPMGSLHESHLIFPDASSVPTMTIEQFYQTDNAKACTLPPALEDVTSSRSHDSFVTAVSVASSCYSNNSFTTAVSHIDDDEPSTPPTSSTPVSRSTSISIFVSTTTTVYYECEGEFDSEVDEDEDPAARDNEEDDYLAYPSFPTPRAAQHDRSRAERCFLNCPYEVVFDHLETPHLPCVPPTGLDVNSVVFKAFMDNMLRDAEKDEDEEDEDEYAYRRLDGEVFEAYTAEDMARMEVLEARIALRT</sequence>
<name>A0A4S4N6P2_9APHY</name>
<feature type="region of interest" description="Disordered" evidence="1">
    <location>
        <begin position="158"/>
        <end position="190"/>
    </location>
</feature>
<reference evidence="2 3" key="1">
    <citation type="submission" date="2019-02" db="EMBL/GenBank/DDBJ databases">
        <title>Genome sequencing of the rare red list fungi Antrodiella citrinella (Flaviporus citrinellus).</title>
        <authorList>
            <person name="Buettner E."/>
            <person name="Kellner H."/>
        </authorList>
    </citation>
    <scope>NUCLEOTIDE SEQUENCE [LARGE SCALE GENOMIC DNA]</scope>
    <source>
        <strain evidence="2 3">DSM 108506</strain>
    </source>
</reference>
<accession>A0A4S4N6P2</accession>
<organism evidence="2 3">
    <name type="scientific">Antrodiella citrinella</name>
    <dbReference type="NCBI Taxonomy" id="2447956"/>
    <lineage>
        <taxon>Eukaryota</taxon>
        <taxon>Fungi</taxon>
        <taxon>Dikarya</taxon>
        <taxon>Basidiomycota</taxon>
        <taxon>Agaricomycotina</taxon>
        <taxon>Agaricomycetes</taxon>
        <taxon>Polyporales</taxon>
        <taxon>Steccherinaceae</taxon>
        <taxon>Antrodiella</taxon>
    </lineage>
</organism>
<feature type="compositionally biased region" description="Acidic residues" evidence="1">
    <location>
        <begin position="158"/>
        <end position="178"/>
    </location>
</feature>
<dbReference type="EMBL" id="SGPM01000002">
    <property type="protein sequence ID" value="THH33897.1"/>
    <property type="molecule type" value="Genomic_DNA"/>
</dbReference>
<dbReference type="Proteomes" id="UP000308730">
    <property type="component" value="Unassembled WGS sequence"/>
</dbReference>